<keyword evidence="1" id="KW-0808">Transferase</keyword>
<dbReference type="Proteomes" id="UP000675163">
    <property type="component" value="Unassembled WGS sequence"/>
</dbReference>
<keyword evidence="5" id="KW-1185">Reference proteome</keyword>
<gene>
    <name evidence="4" type="ORF">JOF28_000207</name>
</gene>
<dbReference type="GO" id="GO:0016747">
    <property type="term" value="F:acyltransferase activity, transferring groups other than amino-acyl groups"/>
    <property type="evidence" value="ECO:0007669"/>
    <property type="project" value="InterPro"/>
</dbReference>
<dbReference type="RefSeq" id="WP_209704074.1">
    <property type="nucleotide sequence ID" value="NZ_JAFIDA010000001.1"/>
</dbReference>
<dbReference type="PANTHER" id="PTHR43072">
    <property type="entry name" value="N-ACETYLTRANSFERASE"/>
    <property type="match status" value="1"/>
</dbReference>
<reference evidence="4" key="1">
    <citation type="submission" date="2021-02" db="EMBL/GenBank/DDBJ databases">
        <title>Sequencing the genomes of 1000 actinobacteria strains.</title>
        <authorList>
            <person name="Klenk H.-P."/>
        </authorList>
    </citation>
    <scope>NUCLEOTIDE SEQUENCE</scope>
    <source>
        <strain evidence="4">DSM 22850</strain>
    </source>
</reference>
<dbReference type="Pfam" id="PF00583">
    <property type="entry name" value="Acetyltransf_1"/>
    <property type="match status" value="1"/>
</dbReference>
<dbReference type="PROSITE" id="PS51186">
    <property type="entry name" value="GNAT"/>
    <property type="match status" value="1"/>
</dbReference>
<dbReference type="EMBL" id="JAFIDA010000001">
    <property type="protein sequence ID" value="MBP1324975.1"/>
    <property type="molecule type" value="Genomic_DNA"/>
</dbReference>
<organism evidence="4 5">
    <name type="scientific">Leucobacter exalbidus</name>
    <dbReference type="NCBI Taxonomy" id="662960"/>
    <lineage>
        <taxon>Bacteria</taxon>
        <taxon>Bacillati</taxon>
        <taxon>Actinomycetota</taxon>
        <taxon>Actinomycetes</taxon>
        <taxon>Micrococcales</taxon>
        <taxon>Microbacteriaceae</taxon>
        <taxon>Leucobacter</taxon>
    </lineage>
</organism>
<keyword evidence="4" id="KW-0689">Ribosomal protein</keyword>
<protein>
    <submittedName>
        <fullName evidence="4">Ribosomal protein S18 acetylase RimI-like enzyme</fullName>
    </submittedName>
</protein>
<dbReference type="Gene3D" id="3.40.630.30">
    <property type="match status" value="1"/>
</dbReference>
<keyword evidence="2" id="KW-0012">Acyltransferase</keyword>
<evidence type="ECO:0000256" key="2">
    <source>
        <dbReference type="ARBA" id="ARBA00023315"/>
    </source>
</evidence>
<dbReference type="SUPFAM" id="SSF55729">
    <property type="entry name" value="Acyl-CoA N-acyltransferases (Nat)"/>
    <property type="match status" value="1"/>
</dbReference>
<accession>A0A940SZK0</accession>
<evidence type="ECO:0000313" key="4">
    <source>
        <dbReference type="EMBL" id="MBP1324975.1"/>
    </source>
</evidence>
<proteinExistence type="predicted"/>
<dbReference type="AlphaFoldDB" id="A0A940SZK0"/>
<dbReference type="InterPro" id="IPR016181">
    <property type="entry name" value="Acyl_CoA_acyltransferase"/>
</dbReference>
<dbReference type="CDD" id="cd04301">
    <property type="entry name" value="NAT_SF"/>
    <property type="match status" value="1"/>
</dbReference>
<sequence length="160" mass="17534">MHSHADTFTIREFREADTEQTVALWEACELIRPWNDPRADIARKLTTQPELFLVAEDAGPAAGASAQATPRIVGSVMAGYDGHRGWMFYLATAPSHRGRGIARALVAEIETRLEARGCPKAQLLVRADNAQAVGFYRALGYDVSDVLVLGKRLIEDETPA</sequence>
<dbReference type="PANTHER" id="PTHR43072:SF51">
    <property type="entry name" value="ABC SUPERFAMILY TRANSPORT PROTEIN"/>
    <property type="match status" value="1"/>
</dbReference>
<evidence type="ECO:0000313" key="5">
    <source>
        <dbReference type="Proteomes" id="UP000675163"/>
    </source>
</evidence>
<keyword evidence="4" id="KW-0687">Ribonucleoprotein</keyword>
<dbReference type="NCBIfam" id="NF002959">
    <property type="entry name" value="PRK03624.1"/>
    <property type="match status" value="1"/>
</dbReference>
<feature type="domain" description="N-acetyltransferase" evidence="3">
    <location>
        <begin position="8"/>
        <end position="160"/>
    </location>
</feature>
<dbReference type="GO" id="GO:0005840">
    <property type="term" value="C:ribosome"/>
    <property type="evidence" value="ECO:0007669"/>
    <property type="project" value="UniProtKB-KW"/>
</dbReference>
<evidence type="ECO:0000259" key="3">
    <source>
        <dbReference type="PROSITE" id="PS51186"/>
    </source>
</evidence>
<dbReference type="InterPro" id="IPR000182">
    <property type="entry name" value="GNAT_dom"/>
</dbReference>
<evidence type="ECO:0000256" key="1">
    <source>
        <dbReference type="ARBA" id="ARBA00022679"/>
    </source>
</evidence>
<comment type="caution">
    <text evidence="4">The sequence shown here is derived from an EMBL/GenBank/DDBJ whole genome shotgun (WGS) entry which is preliminary data.</text>
</comment>
<name>A0A940SZK0_9MICO</name>